<keyword evidence="4" id="KW-0597">Phosphoprotein</keyword>
<proteinExistence type="predicted"/>
<gene>
    <name evidence="7" type="ORF">GM668_17540</name>
</gene>
<accession>A0A6L6Q2M2</accession>
<feature type="domain" description="HTH luxR-type" evidence="5">
    <location>
        <begin position="132"/>
        <end position="197"/>
    </location>
</feature>
<evidence type="ECO:0000256" key="2">
    <source>
        <dbReference type="ARBA" id="ARBA00023125"/>
    </source>
</evidence>
<evidence type="ECO:0000256" key="4">
    <source>
        <dbReference type="PROSITE-ProRule" id="PRU00169"/>
    </source>
</evidence>
<dbReference type="Gene3D" id="3.40.50.2300">
    <property type="match status" value="1"/>
</dbReference>
<dbReference type="SMART" id="SM00448">
    <property type="entry name" value="REC"/>
    <property type="match status" value="1"/>
</dbReference>
<dbReference type="GO" id="GO:0003677">
    <property type="term" value="F:DNA binding"/>
    <property type="evidence" value="ECO:0007669"/>
    <property type="project" value="UniProtKB-KW"/>
</dbReference>
<organism evidence="7 8">
    <name type="scientific">Pseudoduganella ginsengisoli</name>
    <dbReference type="NCBI Taxonomy" id="1462440"/>
    <lineage>
        <taxon>Bacteria</taxon>
        <taxon>Pseudomonadati</taxon>
        <taxon>Pseudomonadota</taxon>
        <taxon>Betaproteobacteria</taxon>
        <taxon>Burkholderiales</taxon>
        <taxon>Oxalobacteraceae</taxon>
        <taxon>Telluria group</taxon>
        <taxon>Pseudoduganella</taxon>
    </lineage>
</organism>
<evidence type="ECO:0000256" key="3">
    <source>
        <dbReference type="ARBA" id="ARBA00023163"/>
    </source>
</evidence>
<name>A0A6L6Q2M2_9BURK</name>
<dbReference type="PROSITE" id="PS50110">
    <property type="entry name" value="RESPONSE_REGULATORY"/>
    <property type="match status" value="1"/>
</dbReference>
<dbReference type="Gene3D" id="1.10.10.10">
    <property type="entry name" value="Winged helix-like DNA-binding domain superfamily/Winged helix DNA-binding domain"/>
    <property type="match status" value="1"/>
</dbReference>
<reference evidence="7 8" key="1">
    <citation type="submission" date="2019-11" db="EMBL/GenBank/DDBJ databases">
        <title>Type strains purchased from KCTC, JCM and DSMZ.</title>
        <authorList>
            <person name="Lu H."/>
        </authorList>
    </citation>
    <scope>NUCLEOTIDE SEQUENCE [LARGE SCALE GENOMIC DNA]</scope>
    <source>
        <strain evidence="7 8">KCTC 42409</strain>
    </source>
</reference>
<evidence type="ECO:0000259" key="6">
    <source>
        <dbReference type="PROSITE" id="PS50110"/>
    </source>
</evidence>
<dbReference type="SMART" id="SM00421">
    <property type="entry name" value="HTH_LUXR"/>
    <property type="match status" value="1"/>
</dbReference>
<dbReference type="GO" id="GO:0000160">
    <property type="term" value="P:phosphorelay signal transduction system"/>
    <property type="evidence" value="ECO:0007669"/>
    <property type="project" value="InterPro"/>
</dbReference>
<evidence type="ECO:0000313" key="8">
    <source>
        <dbReference type="Proteomes" id="UP000484015"/>
    </source>
</evidence>
<dbReference type="PANTHER" id="PTHR44688">
    <property type="entry name" value="DNA-BINDING TRANSCRIPTIONAL ACTIVATOR DEVR_DOSR"/>
    <property type="match status" value="1"/>
</dbReference>
<dbReference type="InterPro" id="IPR001789">
    <property type="entry name" value="Sig_transdc_resp-reg_receiver"/>
</dbReference>
<feature type="modified residue" description="4-aspartylphosphate" evidence="4">
    <location>
        <position position="51"/>
    </location>
</feature>
<dbReference type="OrthoDB" id="9802186at2"/>
<keyword evidence="3" id="KW-0804">Transcription</keyword>
<evidence type="ECO:0000256" key="1">
    <source>
        <dbReference type="ARBA" id="ARBA00023015"/>
    </source>
</evidence>
<evidence type="ECO:0000313" key="7">
    <source>
        <dbReference type="EMBL" id="MTW03890.1"/>
    </source>
</evidence>
<dbReference type="PROSITE" id="PS50043">
    <property type="entry name" value="HTH_LUXR_2"/>
    <property type="match status" value="1"/>
</dbReference>
<dbReference type="GO" id="GO:0006355">
    <property type="term" value="P:regulation of DNA-templated transcription"/>
    <property type="evidence" value="ECO:0007669"/>
    <property type="project" value="InterPro"/>
</dbReference>
<keyword evidence="8" id="KW-1185">Reference proteome</keyword>
<keyword evidence="2" id="KW-0238">DNA-binding</keyword>
<dbReference type="PRINTS" id="PR00038">
    <property type="entry name" value="HTHLUXR"/>
</dbReference>
<dbReference type="RefSeq" id="WP_155440245.1">
    <property type="nucleotide sequence ID" value="NZ_WNLA01000012.1"/>
</dbReference>
<protein>
    <submittedName>
        <fullName evidence="7">Response regulator</fullName>
    </submittedName>
</protein>
<dbReference type="SUPFAM" id="SSF46894">
    <property type="entry name" value="C-terminal effector domain of the bipartite response regulators"/>
    <property type="match status" value="1"/>
</dbReference>
<dbReference type="SUPFAM" id="SSF52172">
    <property type="entry name" value="CheY-like"/>
    <property type="match status" value="1"/>
</dbReference>
<feature type="domain" description="Response regulatory" evidence="6">
    <location>
        <begin position="2"/>
        <end position="116"/>
    </location>
</feature>
<comment type="caution">
    <text evidence="7">The sequence shown here is derived from an EMBL/GenBank/DDBJ whole genome shotgun (WGS) entry which is preliminary data.</text>
</comment>
<dbReference type="Proteomes" id="UP000484015">
    <property type="component" value="Unassembled WGS sequence"/>
</dbReference>
<sequence length="208" mass="22078">MRIHIIDDDDALRTALARLLGACGYAVSVYESGDAFVRAETGGEAGCILLDVDMPGLSGLQLQDYLRARGSILPIVFLTGNGDIAMSVRAIKAGAEDFLPKPIGKDALLDAIGRAMQRYEAAAAQNSALLDLRKKADTLTVREREVFALVVQGMLNKQIAFELGNTERTVKAHRHSLMEKLGAGSLAELVQMANRLGIASPGSGAAAE</sequence>
<dbReference type="EMBL" id="WNLA01000012">
    <property type="protein sequence ID" value="MTW03890.1"/>
    <property type="molecule type" value="Genomic_DNA"/>
</dbReference>
<dbReference type="InterPro" id="IPR036388">
    <property type="entry name" value="WH-like_DNA-bd_sf"/>
</dbReference>
<dbReference type="AlphaFoldDB" id="A0A6L6Q2M2"/>
<dbReference type="PANTHER" id="PTHR44688:SF16">
    <property type="entry name" value="DNA-BINDING TRANSCRIPTIONAL ACTIVATOR DEVR_DOSR"/>
    <property type="match status" value="1"/>
</dbReference>
<dbReference type="Pfam" id="PF00196">
    <property type="entry name" value="GerE"/>
    <property type="match status" value="1"/>
</dbReference>
<dbReference type="Pfam" id="PF00072">
    <property type="entry name" value="Response_reg"/>
    <property type="match status" value="1"/>
</dbReference>
<evidence type="ECO:0000259" key="5">
    <source>
        <dbReference type="PROSITE" id="PS50043"/>
    </source>
</evidence>
<keyword evidence="1" id="KW-0805">Transcription regulation</keyword>
<dbReference type="InterPro" id="IPR000792">
    <property type="entry name" value="Tscrpt_reg_LuxR_C"/>
</dbReference>
<dbReference type="InterPro" id="IPR016032">
    <property type="entry name" value="Sig_transdc_resp-reg_C-effctor"/>
</dbReference>
<dbReference type="CDD" id="cd06170">
    <property type="entry name" value="LuxR_C_like"/>
    <property type="match status" value="1"/>
</dbReference>
<dbReference type="InterPro" id="IPR011006">
    <property type="entry name" value="CheY-like_superfamily"/>
</dbReference>